<keyword evidence="2" id="KW-1185">Reference proteome</keyword>
<name>A0A7W8FW76_9FIRM</name>
<proteinExistence type="predicted"/>
<dbReference type="Proteomes" id="UP000539953">
    <property type="component" value="Unassembled WGS sequence"/>
</dbReference>
<organism evidence="1 2">
    <name type="scientific">Catenisphaera adipataccumulans</name>
    <dbReference type="NCBI Taxonomy" id="700500"/>
    <lineage>
        <taxon>Bacteria</taxon>
        <taxon>Bacillati</taxon>
        <taxon>Bacillota</taxon>
        <taxon>Erysipelotrichia</taxon>
        <taxon>Erysipelotrichales</taxon>
        <taxon>Erysipelotrichaceae</taxon>
        <taxon>Catenisphaera</taxon>
    </lineage>
</organism>
<accession>A0A7W8FW76</accession>
<dbReference type="EMBL" id="JACHHK010000011">
    <property type="protein sequence ID" value="MBB5183938.1"/>
    <property type="molecule type" value="Genomic_DNA"/>
</dbReference>
<dbReference type="RefSeq" id="WP_183329233.1">
    <property type="nucleotide sequence ID" value="NZ_JACHHK010000011.1"/>
</dbReference>
<comment type="caution">
    <text evidence="1">The sequence shown here is derived from an EMBL/GenBank/DDBJ whole genome shotgun (WGS) entry which is preliminary data.</text>
</comment>
<reference evidence="1 2" key="1">
    <citation type="submission" date="2020-08" db="EMBL/GenBank/DDBJ databases">
        <title>Genomic Encyclopedia of Type Strains, Phase IV (KMG-IV): sequencing the most valuable type-strain genomes for metagenomic binning, comparative biology and taxonomic classification.</title>
        <authorList>
            <person name="Goeker M."/>
        </authorList>
    </citation>
    <scope>NUCLEOTIDE SEQUENCE [LARGE SCALE GENOMIC DNA]</scope>
    <source>
        <strain evidence="1 2">DSM 25799</strain>
    </source>
</reference>
<evidence type="ECO:0000313" key="1">
    <source>
        <dbReference type="EMBL" id="MBB5183938.1"/>
    </source>
</evidence>
<evidence type="ECO:0000313" key="2">
    <source>
        <dbReference type="Proteomes" id="UP000539953"/>
    </source>
</evidence>
<sequence>MGLLKNVISTAVVVAAGAAVIGKISQDKKKKAELDEFLVPDQEEPVVHDIPDSDDLSDAIRIMKEKPGKATFVFHVESTEAAHQLQEQAANHHMGSSYAEPDQLVEILYQSDVDDGDIDSLQDMAAMDGVDFVKAISE</sequence>
<protein>
    <submittedName>
        <fullName evidence="1">Uncharacterized protein</fullName>
    </submittedName>
</protein>
<dbReference type="AlphaFoldDB" id="A0A7W8FW76"/>
<gene>
    <name evidence="1" type="ORF">HNQ47_001986</name>
</gene>